<name>A0A392M4Z0_9FABA</name>
<dbReference type="PANTHER" id="PTHR31099:SF49">
    <property type="entry name" value="MYOSIN HEAVY CHAIN-LIKE PROTEIN"/>
    <property type="match status" value="1"/>
</dbReference>
<evidence type="ECO:0000313" key="3">
    <source>
        <dbReference type="Proteomes" id="UP000265520"/>
    </source>
</evidence>
<dbReference type="AlphaFoldDB" id="A0A392M4Z0"/>
<gene>
    <name evidence="2" type="ORF">A2U01_0003142</name>
</gene>
<dbReference type="Proteomes" id="UP000265520">
    <property type="component" value="Unassembled WGS sequence"/>
</dbReference>
<evidence type="ECO:0000313" key="2">
    <source>
        <dbReference type="EMBL" id="MCH82339.1"/>
    </source>
</evidence>
<dbReference type="Pfam" id="PF04195">
    <property type="entry name" value="Transposase_28"/>
    <property type="match status" value="1"/>
</dbReference>
<evidence type="ECO:0000259" key="1">
    <source>
        <dbReference type="Pfam" id="PF04195"/>
    </source>
</evidence>
<protein>
    <recommendedName>
        <fullName evidence="1">Transposase (putative) gypsy type domain-containing protein</fullName>
    </recommendedName>
</protein>
<sequence length="328" mass="37268">MLLRGGEFARRNSPLARQNLWLFMRLPRREVRVRDNDEALVRCEVCSMGFEETGVSSGAWAVGSTCLFVLPESESGTFGLEYINRIERNHLQNFNLCKFRTFGALSSSLTLNLQLPLFLVRKAWFPASPVSLHLQQQRGLWSGTASSSYPAPFHLNCGERLDLIDCRIHFIFAAFQVLKVSNTKEIPGSQASGKHKLVDTITDPKLAWVGPKPWGIASTLTNEDPKLYTIVDDKGNGPANWDTYMFVEGKWIYSPYAEDGFAMYEVAFKDLRYRLPFNDFEAEVFGRLKLAPSQLHPNAMAFIRAYQVLCKHLGVEATVPFFFYVFKI</sequence>
<proteinExistence type="predicted"/>
<keyword evidence="3" id="KW-1185">Reference proteome</keyword>
<feature type="domain" description="Transposase (putative) gypsy type" evidence="1">
    <location>
        <begin position="274"/>
        <end position="327"/>
    </location>
</feature>
<accession>A0A392M4Z0</accession>
<comment type="caution">
    <text evidence="2">The sequence shown here is derived from an EMBL/GenBank/DDBJ whole genome shotgun (WGS) entry which is preliminary data.</text>
</comment>
<reference evidence="2 3" key="1">
    <citation type="journal article" date="2018" name="Front. Plant Sci.">
        <title>Red Clover (Trifolium pratense) and Zigzag Clover (T. medium) - A Picture of Genomic Similarities and Differences.</title>
        <authorList>
            <person name="Dluhosova J."/>
            <person name="Istvanek J."/>
            <person name="Nedelnik J."/>
            <person name="Repkova J."/>
        </authorList>
    </citation>
    <scope>NUCLEOTIDE SEQUENCE [LARGE SCALE GENOMIC DNA]</scope>
    <source>
        <strain evidence="3">cv. 10/8</strain>
        <tissue evidence="2">Leaf</tissue>
    </source>
</reference>
<dbReference type="PANTHER" id="PTHR31099">
    <property type="entry name" value="OS06G0165300 PROTEIN"/>
    <property type="match status" value="1"/>
</dbReference>
<dbReference type="InterPro" id="IPR007321">
    <property type="entry name" value="Transposase_28"/>
</dbReference>
<organism evidence="2 3">
    <name type="scientific">Trifolium medium</name>
    <dbReference type="NCBI Taxonomy" id="97028"/>
    <lineage>
        <taxon>Eukaryota</taxon>
        <taxon>Viridiplantae</taxon>
        <taxon>Streptophyta</taxon>
        <taxon>Embryophyta</taxon>
        <taxon>Tracheophyta</taxon>
        <taxon>Spermatophyta</taxon>
        <taxon>Magnoliopsida</taxon>
        <taxon>eudicotyledons</taxon>
        <taxon>Gunneridae</taxon>
        <taxon>Pentapetalae</taxon>
        <taxon>rosids</taxon>
        <taxon>fabids</taxon>
        <taxon>Fabales</taxon>
        <taxon>Fabaceae</taxon>
        <taxon>Papilionoideae</taxon>
        <taxon>50 kb inversion clade</taxon>
        <taxon>NPAAA clade</taxon>
        <taxon>Hologalegina</taxon>
        <taxon>IRL clade</taxon>
        <taxon>Trifolieae</taxon>
        <taxon>Trifolium</taxon>
    </lineage>
</organism>
<dbReference type="EMBL" id="LXQA010003538">
    <property type="protein sequence ID" value="MCH82339.1"/>
    <property type="molecule type" value="Genomic_DNA"/>
</dbReference>